<dbReference type="PANTHER" id="PTHR30477:SF24">
    <property type="entry name" value="IRON TRANSPORT SYSTEM MEMBRANE PROTEIN HI_0359-RELATED"/>
    <property type="match status" value="1"/>
</dbReference>
<keyword evidence="4 7" id="KW-1133">Transmembrane helix</keyword>
<gene>
    <name evidence="8" type="ORF">CIG1485E_0777</name>
</gene>
<dbReference type="RefSeq" id="WP_038453922.1">
    <property type="nucleotide sequence ID" value="NZ_CP009043.1"/>
</dbReference>
<dbReference type="GO" id="GO:0071281">
    <property type="term" value="P:cellular response to iron ion"/>
    <property type="evidence" value="ECO:0007669"/>
    <property type="project" value="UniProtKB-ARBA"/>
</dbReference>
<dbReference type="HOGENOM" id="CLU_028808_4_0_7"/>
<feature type="transmembrane region" description="Helical" evidence="7">
    <location>
        <begin position="245"/>
        <end position="265"/>
    </location>
</feature>
<comment type="similarity">
    <text evidence="2 6">Belongs to the ABC-3 integral membrane protein family.</text>
</comment>
<feature type="transmembrane region" description="Helical" evidence="7">
    <location>
        <begin position="177"/>
        <end position="206"/>
    </location>
</feature>
<evidence type="ECO:0000256" key="1">
    <source>
        <dbReference type="ARBA" id="ARBA00004141"/>
    </source>
</evidence>
<dbReference type="AlphaFoldDB" id="A0A076FAW3"/>
<keyword evidence="5 7" id="KW-0472">Membrane</keyword>
<evidence type="ECO:0000256" key="3">
    <source>
        <dbReference type="ARBA" id="ARBA00022692"/>
    </source>
</evidence>
<dbReference type="CDD" id="cd06550">
    <property type="entry name" value="TM_ABC_iron-siderophores_like"/>
    <property type="match status" value="1"/>
</dbReference>
<feature type="transmembrane region" description="Helical" evidence="7">
    <location>
        <begin position="218"/>
        <end position="239"/>
    </location>
</feature>
<evidence type="ECO:0000256" key="7">
    <source>
        <dbReference type="SAM" id="Phobius"/>
    </source>
</evidence>
<evidence type="ECO:0000256" key="6">
    <source>
        <dbReference type="RuleBase" id="RU003943"/>
    </source>
</evidence>
<dbReference type="Pfam" id="PF00950">
    <property type="entry name" value="ABC-3"/>
    <property type="match status" value="1"/>
</dbReference>
<sequence>MFEFLIEPFTYDFMQIAFFMALGISVVCAVLSCFLVLKSYSLLGDAMSHSVMPGMIVAYALGLPLGVGAFFSSIGCLWLIEFLKERSGLKSDAIIGICFTSFFALGLFLYSKVDSPLHINEILFGNLLGVTKESMQISLTIFAFVLGVIFLLFRRFYAVFFDEINAYIVGLNPKKYYYLMLLILSFVVVFGFSSVGVILVVAMLILPGASAFLLTSRFWLMQIYAVLLSIFSSFVGILASFHSDASTQAIIVITQAFVFVLSLLYSKFKAL</sequence>
<dbReference type="KEGG" id="caj:CIG1485E_0777"/>
<feature type="transmembrane region" description="Helical" evidence="7">
    <location>
        <begin position="57"/>
        <end position="80"/>
    </location>
</feature>
<dbReference type="GO" id="GO:0010043">
    <property type="term" value="P:response to zinc ion"/>
    <property type="evidence" value="ECO:0007669"/>
    <property type="project" value="TreeGrafter"/>
</dbReference>
<evidence type="ECO:0000313" key="9">
    <source>
        <dbReference type="Proteomes" id="UP000028486"/>
    </source>
</evidence>
<proteinExistence type="inferred from homology"/>
<evidence type="ECO:0000256" key="4">
    <source>
        <dbReference type="ARBA" id="ARBA00022989"/>
    </source>
</evidence>
<dbReference type="EMBL" id="CP009043">
    <property type="protein sequence ID" value="AII14622.1"/>
    <property type="molecule type" value="Genomic_DNA"/>
</dbReference>
<dbReference type="PANTHER" id="PTHR30477">
    <property type="entry name" value="ABC-TRANSPORTER METAL-BINDING PROTEIN"/>
    <property type="match status" value="1"/>
</dbReference>
<keyword evidence="6" id="KW-0813">Transport</keyword>
<protein>
    <submittedName>
        <fullName evidence="8">Putative Mn2+/Fe2+ ABC transporter, permease protein</fullName>
    </submittedName>
</protein>
<dbReference type="FunFam" id="1.10.3470.10:FF:000003">
    <property type="entry name" value="Iron ABC transporter permease SitD"/>
    <property type="match status" value="1"/>
</dbReference>
<dbReference type="SUPFAM" id="SSF81345">
    <property type="entry name" value="ABC transporter involved in vitamin B12 uptake, BtuC"/>
    <property type="match status" value="1"/>
</dbReference>
<accession>A0A076FAW3</accession>
<dbReference type="STRING" id="1244531.CIG2463D_0778"/>
<dbReference type="OrthoDB" id="9791355at2"/>
<dbReference type="InterPro" id="IPR037294">
    <property type="entry name" value="ABC_BtuC-like"/>
</dbReference>
<evidence type="ECO:0000313" key="8">
    <source>
        <dbReference type="EMBL" id="AII14622.1"/>
    </source>
</evidence>
<dbReference type="Proteomes" id="UP000028486">
    <property type="component" value="Chromosome"/>
</dbReference>
<feature type="transmembrane region" description="Helical" evidence="7">
    <location>
        <begin position="137"/>
        <end position="157"/>
    </location>
</feature>
<keyword evidence="9" id="KW-1185">Reference proteome</keyword>
<dbReference type="GO" id="GO:0055085">
    <property type="term" value="P:transmembrane transport"/>
    <property type="evidence" value="ECO:0007669"/>
    <property type="project" value="InterPro"/>
</dbReference>
<evidence type="ECO:0000256" key="5">
    <source>
        <dbReference type="ARBA" id="ARBA00023136"/>
    </source>
</evidence>
<organism evidence="8 9">
    <name type="scientific">Campylobacter iguaniorum</name>
    <dbReference type="NCBI Taxonomy" id="1244531"/>
    <lineage>
        <taxon>Bacteria</taxon>
        <taxon>Pseudomonadati</taxon>
        <taxon>Campylobacterota</taxon>
        <taxon>Epsilonproteobacteria</taxon>
        <taxon>Campylobacterales</taxon>
        <taxon>Campylobacteraceae</taxon>
        <taxon>Campylobacter</taxon>
    </lineage>
</organism>
<reference evidence="9" key="1">
    <citation type="journal article" date="2014" name="Genome Announc.">
        <title>Complete Genome Sequence of Campylobacter iguaniorum Strain 1485ET, Isolated from a Bearded Dragon (Pogona vitticeps).</title>
        <authorList>
            <person name="Gilbert M.J."/>
            <person name="Miller W.G."/>
            <person name="Yee E."/>
            <person name="Kik M."/>
            <person name="Wagenaar J.A."/>
            <person name="Duim B."/>
        </authorList>
    </citation>
    <scope>NUCLEOTIDE SEQUENCE [LARGE SCALE GENOMIC DNA]</scope>
    <source>
        <strain evidence="9">1485E</strain>
    </source>
</reference>
<evidence type="ECO:0000256" key="2">
    <source>
        <dbReference type="ARBA" id="ARBA00008034"/>
    </source>
</evidence>
<dbReference type="InterPro" id="IPR001626">
    <property type="entry name" value="ABC_TroCD"/>
</dbReference>
<dbReference type="eggNOG" id="COG1108">
    <property type="taxonomic scope" value="Bacteria"/>
</dbReference>
<comment type="subcellular location">
    <subcellularLocation>
        <location evidence="6">Cell membrane</location>
        <topology evidence="6">Multi-pass membrane protein</topology>
    </subcellularLocation>
    <subcellularLocation>
        <location evidence="1">Membrane</location>
        <topology evidence="1">Multi-pass membrane protein</topology>
    </subcellularLocation>
</comment>
<feature type="transmembrane region" description="Helical" evidence="7">
    <location>
        <begin position="92"/>
        <end position="110"/>
    </location>
</feature>
<name>A0A076FAW3_9BACT</name>
<feature type="transmembrane region" description="Helical" evidence="7">
    <location>
        <begin position="16"/>
        <end position="37"/>
    </location>
</feature>
<dbReference type="GO" id="GO:0043190">
    <property type="term" value="C:ATP-binding cassette (ABC) transporter complex"/>
    <property type="evidence" value="ECO:0007669"/>
    <property type="project" value="InterPro"/>
</dbReference>
<dbReference type="Gene3D" id="1.10.3470.10">
    <property type="entry name" value="ABC transporter involved in vitamin B12 uptake, BtuC"/>
    <property type="match status" value="1"/>
</dbReference>
<keyword evidence="3 6" id="KW-0812">Transmembrane</keyword>